<comment type="caution">
    <text evidence="2">The sequence shown here is derived from an EMBL/GenBank/DDBJ whole genome shotgun (WGS) entry which is preliminary data.</text>
</comment>
<feature type="region of interest" description="Disordered" evidence="1">
    <location>
        <begin position="28"/>
        <end position="48"/>
    </location>
</feature>
<reference evidence="2" key="1">
    <citation type="submission" date="2020-03" db="EMBL/GenBank/DDBJ databases">
        <authorList>
            <person name="Weist P."/>
        </authorList>
    </citation>
    <scope>NUCLEOTIDE SEQUENCE</scope>
</reference>
<accession>A0A9N7V9W3</accession>
<name>A0A9N7V9W3_PLEPL</name>
<dbReference type="Proteomes" id="UP001153269">
    <property type="component" value="Unassembled WGS sequence"/>
</dbReference>
<evidence type="ECO:0000313" key="3">
    <source>
        <dbReference type="Proteomes" id="UP001153269"/>
    </source>
</evidence>
<dbReference type="EMBL" id="CADEAL010003668">
    <property type="protein sequence ID" value="CAB1445446.1"/>
    <property type="molecule type" value="Genomic_DNA"/>
</dbReference>
<organism evidence="2 3">
    <name type="scientific">Pleuronectes platessa</name>
    <name type="common">European plaice</name>
    <dbReference type="NCBI Taxonomy" id="8262"/>
    <lineage>
        <taxon>Eukaryota</taxon>
        <taxon>Metazoa</taxon>
        <taxon>Chordata</taxon>
        <taxon>Craniata</taxon>
        <taxon>Vertebrata</taxon>
        <taxon>Euteleostomi</taxon>
        <taxon>Actinopterygii</taxon>
        <taxon>Neopterygii</taxon>
        <taxon>Teleostei</taxon>
        <taxon>Neoteleostei</taxon>
        <taxon>Acanthomorphata</taxon>
        <taxon>Carangaria</taxon>
        <taxon>Pleuronectiformes</taxon>
        <taxon>Pleuronectoidei</taxon>
        <taxon>Pleuronectidae</taxon>
        <taxon>Pleuronectes</taxon>
    </lineage>
</organism>
<proteinExistence type="predicted"/>
<dbReference type="AlphaFoldDB" id="A0A9N7V9W3"/>
<feature type="compositionally biased region" description="Basic and acidic residues" evidence="1">
    <location>
        <begin position="28"/>
        <end position="39"/>
    </location>
</feature>
<protein>
    <submittedName>
        <fullName evidence="2">Uncharacterized protein</fullName>
    </submittedName>
</protein>
<evidence type="ECO:0000256" key="1">
    <source>
        <dbReference type="SAM" id="MobiDB-lite"/>
    </source>
</evidence>
<evidence type="ECO:0000313" key="2">
    <source>
        <dbReference type="EMBL" id="CAB1445446.1"/>
    </source>
</evidence>
<sequence length="135" mass="14898">MQGDGSEGGALSSRKSLDRPIFGFRRFNTESRDGAERGGLRQQPRNNTHLVSVVRVRKHVGDHCTVHGHCLWHCINVSFRELSSSPICGESYMGSRAKLPENATITHQGGRQCEDSPAPSARVRRTPGSYKAVRV</sequence>
<feature type="region of interest" description="Disordered" evidence="1">
    <location>
        <begin position="103"/>
        <end position="135"/>
    </location>
</feature>
<gene>
    <name evidence="2" type="ORF">PLEPLA_LOCUS33177</name>
</gene>
<keyword evidence="3" id="KW-1185">Reference proteome</keyword>